<gene>
    <name evidence="1" type="ORF">HPB52_000387</name>
</gene>
<evidence type="ECO:0000313" key="2">
    <source>
        <dbReference type="Proteomes" id="UP000821837"/>
    </source>
</evidence>
<keyword evidence="2" id="KW-1185">Reference proteome</keyword>
<organism evidence="1 2">
    <name type="scientific">Rhipicephalus sanguineus</name>
    <name type="common">Brown dog tick</name>
    <name type="synonym">Ixodes sanguineus</name>
    <dbReference type="NCBI Taxonomy" id="34632"/>
    <lineage>
        <taxon>Eukaryota</taxon>
        <taxon>Metazoa</taxon>
        <taxon>Ecdysozoa</taxon>
        <taxon>Arthropoda</taxon>
        <taxon>Chelicerata</taxon>
        <taxon>Arachnida</taxon>
        <taxon>Acari</taxon>
        <taxon>Parasitiformes</taxon>
        <taxon>Ixodida</taxon>
        <taxon>Ixodoidea</taxon>
        <taxon>Ixodidae</taxon>
        <taxon>Rhipicephalinae</taxon>
        <taxon>Rhipicephalus</taxon>
        <taxon>Rhipicephalus</taxon>
    </lineage>
</organism>
<comment type="caution">
    <text evidence="1">The sequence shown here is derived from an EMBL/GenBank/DDBJ whole genome shotgun (WGS) entry which is preliminary data.</text>
</comment>
<reference evidence="1" key="1">
    <citation type="journal article" date="2020" name="Cell">
        <title>Large-Scale Comparative Analyses of Tick Genomes Elucidate Their Genetic Diversity and Vector Capacities.</title>
        <authorList>
            <consortium name="Tick Genome and Microbiome Consortium (TIGMIC)"/>
            <person name="Jia N."/>
            <person name="Wang J."/>
            <person name="Shi W."/>
            <person name="Du L."/>
            <person name="Sun Y."/>
            <person name="Zhan W."/>
            <person name="Jiang J.F."/>
            <person name="Wang Q."/>
            <person name="Zhang B."/>
            <person name="Ji P."/>
            <person name="Bell-Sakyi L."/>
            <person name="Cui X.M."/>
            <person name="Yuan T.T."/>
            <person name="Jiang B.G."/>
            <person name="Yang W.F."/>
            <person name="Lam T.T."/>
            <person name="Chang Q.C."/>
            <person name="Ding S.J."/>
            <person name="Wang X.J."/>
            <person name="Zhu J.G."/>
            <person name="Ruan X.D."/>
            <person name="Zhao L."/>
            <person name="Wei J.T."/>
            <person name="Ye R.Z."/>
            <person name="Que T.C."/>
            <person name="Du C.H."/>
            <person name="Zhou Y.H."/>
            <person name="Cheng J.X."/>
            <person name="Dai P.F."/>
            <person name="Guo W.B."/>
            <person name="Han X.H."/>
            <person name="Huang E.J."/>
            <person name="Li L.F."/>
            <person name="Wei W."/>
            <person name="Gao Y.C."/>
            <person name="Liu J.Z."/>
            <person name="Shao H.Z."/>
            <person name="Wang X."/>
            <person name="Wang C.C."/>
            <person name="Yang T.C."/>
            <person name="Huo Q.B."/>
            <person name="Li W."/>
            <person name="Chen H.Y."/>
            <person name="Chen S.E."/>
            <person name="Zhou L.G."/>
            <person name="Ni X.B."/>
            <person name="Tian J.H."/>
            <person name="Sheng Y."/>
            <person name="Liu T."/>
            <person name="Pan Y.S."/>
            <person name="Xia L.Y."/>
            <person name="Li J."/>
            <person name="Zhao F."/>
            <person name="Cao W.C."/>
        </authorList>
    </citation>
    <scope>NUCLEOTIDE SEQUENCE</scope>
    <source>
        <strain evidence="1">Rsan-2018</strain>
    </source>
</reference>
<dbReference type="VEuPathDB" id="VectorBase:RSAN_038754"/>
<protein>
    <recommendedName>
        <fullName evidence="3">Tick transposon</fullName>
    </recommendedName>
</protein>
<evidence type="ECO:0008006" key="3">
    <source>
        <dbReference type="Google" id="ProtNLM"/>
    </source>
</evidence>
<dbReference type="EMBL" id="JABSTV010001253">
    <property type="protein sequence ID" value="KAH7942724.1"/>
    <property type="molecule type" value="Genomic_DNA"/>
</dbReference>
<sequence>MDHVHAAGLTCSAAKSALLLIRPRDRCRLKTPHPTIMVHANSTPVPVVSHLRVLRFILQSNRRNTHTIDQLSLSVQQTARMLARLRTRRGGMRERDLLRLIDAFVISRLTCGLPYTHFLKSERDKIDVLIRRAYKTALGLPSNTSTERILRLGVHNTIDELVEAHRTAQVQRLCRLRTGRWILSSIGHDTSPSHPPDLVSLPHVLRAVFYIKLLPKNMLAGHHDARRQARVVMLRNKYANHPAVVCVDAARYTSFGIFGRSSPFKNHETIW</sequence>
<accession>A0A9D4PH94</accession>
<reference evidence="1" key="2">
    <citation type="submission" date="2021-09" db="EMBL/GenBank/DDBJ databases">
        <authorList>
            <person name="Jia N."/>
            <person name="Wang J."/>
            <person name="Shi W."/>
            <person name="Du L."/>
            <person name="Sun Y."/>
            <person name="Zhan W."/>
            <person name="Jiang J."/>
            <person name="Wang Q."/>
            <person name="Zhang B."/>
            <person name="Ji P."/>
            <person name="Sakyi L.B."/>
            <person name="Cui X."/>
            <person name="Yuan T."/>
            <person name="Jiang B."/>
            <person name="Yang W."/>
            <person name="Lam T.T.-Y."/>
            <person name="Chang Q."/>
            <person name="Ding S."/>
            <person name="Wang X."/>
            <person name="Zhu J."/>
            <person name="Ruan X."/>
            <person name="Zhao L."/>
            <person name="Wei J."/>
            <person name="Que T."/>
            <person name="Du C."/>
            <person name="Cheng J."/>
            <person name="Dai P."/>
            <person name="Han X."/>
            <person name="Huang E."/>
            <person name="Gao Y."/>
            <person name="Liu J."/>
            <person name="Shao H."/>
            <person name="Ye R."/>
            <person name="Li L."/>
            <person name="Wei W."/>
            <person name="Wang X."/>
            <person name="Wang C."/>
            <person name="Huo Q."/>
            <person name="Li W."/>
            <person name="Guo W."/>
            <person name="Chen H."/>
            <person name="Chen S."/>
            <person name="Zhou L."/>
            <person name="Zhou L."/>
            <person name="Ni X."/>
            <person name="Tian J."/>
            <person name="Zhou Y."/>
            <person name="Sheng Y."/>
            <person name="Liu T."/>
            <person name="Pan Y."/>
            <person name="Xia L."/>
            <person name="Li J."/>
            <person name="Zhao F."/>
            <person name="Cao W."/>
        </authorList>
    </citation>
    <scope>NUCLEOTIDE SEQUENCE</scope>
    <source>
        <strain evidence="1">Rsan-2018</strain>
        <tissue evidence="1">Larvae</tissue>
    </source>
</reference>
<name>A0A9D4PH94_RHISA</name>
<dbReference type="Proteomes" id="UP000821837">
    <property type="component" value="Unassembled WGS sequence"/>
</dbReference>
<proteinExistence type="predicted"/>
<dbReference type="AlphaFoldDB" id="A0A9D4PH94"/>
<evidence type="ECO:0000313" key="1">
    <source>
        <dbReference type="EMBL" id="KAH7942724.1"/>
    </source>
</evidence>